<feature type="domain" description="Solute-binding protein family 3/N-terminal" evidence="2">
    <location>
        <begin position="40"/>
        <end position="275"/>
    </location>
</feature>
<evidence type="ECO:0000256" key="1">
    <source>
        <dbReference type="ARBA" id="ARBA00022729"/>
    </source>
</evidence>
<evidence type="ECO:0000313" key="3">
    <source>
        <dbReference type="EMBL" id="RGK85945.1"/>
    </source>
</evidence>
<dbReference type="Gene3D" id="3.40.190.10">
    <property type="entry name" value="Periplasmic binding protein-like II"/>
    <property type="match status" value="2"/>
</dbReference>
<dbReference type="InterPro" id="IPR001638">
    <property type="entry name" value="Solute-binding_3/MltF_N"/>
</dbReference>
<name>A0A3E4Q1T4_9FIRM</name>
<keyword evidence="1" id="KW-0732">Signal</keyword>
<dbReference type="AlphaFoldDB" id="A0A3E4Q1T4"/>
<dbReference type="RefSeq" id="WP_117658736.1">
    <property type="nucleotide sequence ID" value="NZ_QSRA01000002.1"/>
</dbReference>
<dbReference type="PANTHER" id="PTHR35936:SF19">
    <property type="entry name" value="AMINO-ACID-BINDING PROTEIN YXEM-RELATED"/>
    <property type="match status" value="1"/>
</dbReference>
<dbReference type="SMART" id="SM00062">
    <property type="entry name" value="PBPb"/>
    <property type="match status" value="1"/>
</dbReference>
<dbReference type="PROSITE" id="PS51257">
    <property type="entry name" value="PROKAR_LIPOPROTEIN"/>
    <property type="match status" value="1"/>
</dbReference>
<dbReference type="Proteomes" id="UP000261324">
    <property type="component" value="Unassembled WGS sequence"/>
</dbReference>
<evidence type="ECO:0000313" key="4">
    <source>
        <dbReference type="Proteomes" id="UP000261324"/>
    </source>
</evidence>
<comment type="caution">
    <text evidence="3">The sequence shown here is derived from an EMBL/GenBank/DDBJ whole genome shotgun (WGS) entry which is preliminary data.</text>
</comment>
<dbReference type="EMBL" id="QSRA01000002">
    <property type="protein sequence ID" value="RGK85945.1"/>
    <property type="molecule type" value="Genomic_DNA"/>
</dbReference>
<gene>
    <name evidence="3" type="ORF">DXC93_02410</name>
</gene>
<evidence type="ECO:0000259" key="2">
    <source>
        <dbReference type="SMART" id="SM00062"/>
    </source>
</evidence>
<dbReference type="SUPFAM" id="SSF53850">
    <property type="entry name" value="Periplasmic binding protein-like II"/>
    <property type="match status" value="1"/>
</dbReference>
<reference evidence="3 4" key="1">
    <citation type="submission" date="2018-08" db="EMBL/GenBank/DDBJ databases">
        <title>A genome reference for cultivated species of the human gut microbiota.</title>
        <authorList>
            <person name="Zou Y."/>
            <person name="Xue W."/>
            <person name="Luo G."/>
        </authorList>
    </citation>
    <scope>NUCLEOTIDE SEQUENCE [LARGE SCALE GENOMIC DNA]</scope>
    <source>
        <strain evidence="3 4">TF09-3</strain>
    </source>
</reference>
<protein>
    <recommendedName>
        <fullName evidence="2">Solute-binding protein family 3/N-terminal domain-containing protein</fullName>
    </recommendedName>
</protein>
<accession>A0A3E4Q1T4</accession>
<sequence>MKKKKVLSTLLIAGMAASMMVGCGKSAEDKKESDNSGVTTYTVGTEGAYPPFNLVNEKGEPDGYDIAVMKAIDDLNPDVEFKYEATGWDGIFTALESGKIDVIASQCGKNEEREQKYLFPDIPYTETQAAIVFKKDRTDISSDVNSIAGKTIVSATSGAQTNWLENYNKEHPDKAANIMYADGDMSKMLQEVINGRADAHIASIKVTADYVLKEQGLDSELECLPFETGDETTTYMLLRQDESGEKLKKIIDDSLKTLIENGTLKELSEKYLDGDYAPQL</sequence>
<dbReference type="PANTHER" id="PTHR35936">
    <property type="entry name" value="MEMBRANE-BOUND LYTIC MUREIN TRANSGLYCOSYLASE F"/>
    <property type="match status" value="1"/>
</dbReference>
<proteinExistence type="predicted"/>
<organism evidence="3 4">
    <name type="scientific">Dorea formicigenerans</name>
    <dbReference type="NCBI Taxonomy" id="39486"/>
    <lineage>
        <taxon>Bacteria</taxon>
        <taxon>Bacillati</taxon>
        <taxon>Bacillota</taxon>
        <taxon>Clostridia</taxon>
        <taxon>Lachnospirales</taxon>
        <taxon>Lachnospiraceae</taxon>
        <taxon>Dorea</taxon>
    </lineage>
</organism>
<dbReference type="Pfam" id="PF00497">
    <property type="entry name" value="SBP_bac_3"/>
    <property type="match status" value="1"/>
</dbReference>